<reference evidence="1 2" key="1">
    <citation type="journal article" date="2019" name="Genome Biol. Evol.">
        <title>Whole-Genome Sequencing of the Giant Devil Catfish, Bagarius yarrelli.</title>
        <authorList>
            <person name="Jiang W."/>
            <person name="Lv Y."/>
            <person name="Cheng L."/>
            <person name="Yang K."/>
            <person name="Chao B."/>
            <person name="Wang X."/>
            <person name="Li Y."/>
            <person name="Pan X."/>
            <person name="You X."/>
            <person name="Zhang Y."/>
            <person name="Yang J."/>
            <person name="Li J."/>
            <person name="Zhang X."/>
            <person name="Liu S."/>
            <person name="Sun C."/>
            <person name="Yang J."/>
            <person name="Shi Q."/>
        </authorList>
    </citation>
    <scope>NUCLEOTIDE SEQUENCE [LARGE SCALE GENOMIC DNA]</scope>
    <source>
        <strain evidence="1">JWS20170419001</strain>
        <tissue evidence="1">Muscle</tissue>
    </source>
</reference>
<dbReference type="Proteomes" id="UP000319801">
    <property type="component" value="Unassembled WGS sequence"/>
</dbReference>
<name>A0A556VC61_BAGYA</name>
<dbReference type="PANTHER" id="PTHR34488">
    <property type="entry name" value="SI:CH211-245H14.1-RELATED"/>
    <property type="match status" value="1"/>
</dbReference>
<organism evidence="1 2">
    <name type="scientific">Bagarius yarrelli</name>
    <name type="common">Goonch</name>
    <name type="synonym">Bagrus yarrelli</name>
    <dbReference type="NCBI Taxonomy" id="175774"/>
    <lineage>
        <taxon>Eukaryota</taxon>
        <taxon>Metazoa</taxon>
        <taxon>Chordata</taxon>
        <taxon>Craniata</taxon>
        <taxon>Vertebrata</taxon>
        <taxon>Euteleostomi</taxon>
        <taxon>Actinopterygii</taxon>
        <taxon>Neopterygii</taxon>
        <taxon>Teleostei</taxon>
        <taxon>Ostariophysi</taxon>
        <taxon>Siluriformes</taxon>
        <taxon>Sisoridae</taxon>
        <taxon>Sisorinae</taxon>
        <taxon>Bagarius</taxon>
    </lineage>
</organism>
<evidence type="ECO:0000313" key="1">
    <source>
        <dbReference type="EMBL" id="TTK32040.1"/>
    </source>
</evidence>
<protein>
    <submittedName>
        <fullName evidence="1">Uncharacterized protein</fullName>
    </submittedName>
</protein>
<sequence length="433" mass="48941">MVLGNTLNIHQEFLRRLRQRLHLTEVYDANNCDVIIAFVPTASRAGTDIQAALLNIPNRRNPKVFIINEREIFIDVQNKIMERLKKRHALQQVDSVDMCDVIIAFVPVVSRAGTDIEAALKNIPGRNPKVFIINEREIFIDVQNKIMERLKKSHALQQVDSVDMCDVIIAFVPVVSRAGTDIEAALNNIPELKVSVMVLGNTMNAHTQFINKLRKGAPTLKILDEFSVNECDVFIAFVPIVSRAGTDIQAALNQIYKDKPVVLVVLHHTFEENFIFPGLNNYVNRPDVFMVQCLFYEGQGLLRYPQNDEAIKAVKSHMTKQGDSKNIYIIIRTFGTRRRGGDLNPGMRYRRGLSAKCAQRELSLRARAPGVQRSYTARTTLHDRSIANNALKNHPINTINTGRLINTNGTLRRRNQCTSAKDSEILMCKFIAA</sequence>
<dbReference type="PANTHER" id="PTHR34488:SF1">
    <property type="entry name" value="SI:CH211-245H14.1-RELATED"/>
    <property type="match status" value="1"/>
</dbReference>
<dbReference type="EMBL" id="VCAZ01000227">
    <property type="protein sequence ID" value="TTK32040.1"/>
    <property type="molecule type" value="Genomic_DNA"/>
</dbReference>
<dbReference type="AlphaFoldDB" id="A0A556VC61"/>
<gene>
    <name evidence="1" type="ORF">Baya_15471</name>
</gene>
<keyword evidence="2" id="KW-1185">Reference proteome</keyword>
<proteinExistence type="predicted"/>
<accession>A0A556VC61</accession>
<comment type="caution">
    <text evidence="1">The sequence shown here is derived from an EMBL/GenBank/DDBJ whole genome shotgun (WGS) entry which is preliminary data.</text>
</comment>
<evidence type="ECO:0000313" key="2">
    <source>
        <dbReference type="Proteomes" id="UP000319801"/>
    </source>
</evidence>
<dbReference type="OrthoDB" id="8446971at2759"/>